<evidence type="ECO:0008006" key="7">
    <source>
        <dbReference type="Google" id="ProtNLM"/>
    </source>
</evidence>
<comment type="similarity">
    <text evidence="1">Belongs to the STIG1 family.</text>
</comment>
<dbReference type="Proteomes" id="UP000027120">
    <property type="component" value="Unassembled WGS sequence"/>
</dbReference>
<dbReference type="Pfam" id="PF04885">
    <property type="entry name" value="Stig1"/>
    <property type="match status" value="1"/>
</dbReference>
<feature type="region of interest" description="Disordered" evidence="3">
    <location>
        <begin position="150"/>
        <end position="196"/>
    </location>
</feature>
<feature type="signal peptide" evidence="4">
    <location>
        <begin position="1"/>
        <end position="23"/>
    </location>
</feature>
<reference evidence="5 6" key="1">
    <citation type="submission" date="2014-04" db="EMBL/GenBank/DDBJ databases">
        <authorList>
            <consortium name="International Citrus Genome Consortium"/>
            <person name="Gmitter F."/>
            <person name="Chen C."/>
            <person name="Farmerie W."/>
            <person name="Harkins T."/>
            <person name="Desany B."/>
            <person name="Mohiuddin M."/>
            <person name="Kodira C."/>
            <person name="Borodovsky M."/>
            <person name="Lomsadze A."/>
            <person name="Burns P."/>
            <person name="Jenkins J."/>
            <person name="Prochnik S."/>
            <person name="Shu S."/>
            <person name="Chapman J."/>
            <person name="Pitluck S."/>
            <person name="Schmutz J."/>
            <person name="Rokhsar D."/>
        </authorList>
    </citation>
    <scope>NUCLEOTIDE SEQUENCE</scope>
</reference>
<dbReference type="PANTHER" id="PTHR33227">
    <property type="entry name" value="STIGMA-SPECIFIC STIG1-LIKE PROTEIN 3"/>
    <property type="match status" value="1"/>
</dbReference>
<protein>
    <recommendedName>
        <fullName evidence="7">Stigma-specific protein Stig1</fullName>
    </recommendedName>
</protein>
<proteinExistence type="inferred from homology"/>
<name>A0A067F3Z3_CITSI</name>
<keyword evidence="6" id="KW-1185">Reference proteome</keyword>
<evidence type="ECO:0000313" key="5">
    <source>
        <dbReference type="EMBL" id="KDO62104.1"/>
    </source>
</evidence>
<dbReference type="InterPro" id="IPR006969">
    <property type="entry name" value="Stig-like"/>
</dbReference>
<dbReference type="STRING" id="2711.A0A067F3Z3"/>
<sequence length="196" mass="21794">MIRLANALIATILQLSLVVIVEATSTHKVVQQNAIGNASTSTSSPWLNKVANGGRRPRPSGCWNRQWICRQGEAPGTRMRCCRNRCVDVFSDVNNCGLCGIRCRFSWQCCRGFCTNTNRGPFNCGRCGNRCPWGVRCIYGMCGYAQPWPRPRPRPRPQPPHPSQPKPPSPCPPRGDQPPKPPRPWPPRGDQPPPMG</sequence>
<keyword evidence="2 4" id="KW-0732">Signal</keyword>
<gene>
    <name evidence="5" type="ORF">CISIN_1g042213mg</name>
</gene>
<organism evidence="5 6">
    <name type="scientific">Citrus sinensis</name>
    <name type="common">Sweet orange</name>
    <name type="synonym">Citrus aurantium var. sinensis</name>
    <dbReference type="NCBI Taxonomy" id="2711"/>
    <lineage>
        <taxon>Eukaryota</taxon>
        <taxon>Viridiplantae</taxon>
        <taxon>Streptophyta</taxon>
        <taxon>Embryophyta</taxon>
        <taxon>Tracheophyta</taxon>
        <taxon>Spermatophyta</taxon>
        <taxon>Magnoliopsida</taxon>
        <taxon>eudicotyledons</taxon>
        <taxon>Gunneridae</taxon>
        <taxon>Pentapetalae</taxon>
        <taxon>rosids</taxon>
        <taxon>malvids</taxon>
        <taxon>Sapindales</taxon>
        <taxon>Rutaceae</taxon>
        <taxon>Aurantioideae</taxon>
        <taxon>Citrus</taxon>
    </lineage>
</organism>
<evidence type="ECO:0000256" key="2">
    <source>
        <dbReference type="ARBA" id="ARBA00022729"/>
    </source>
</evidence>
<dbReference type="EMBL" id="KK784921">
    <property type="protein sequence ID" value="KDO62104.1"/>
    <property type="molecule type" value="Genomic_DNA"/>
</dbReference>
<feature type="compositionally biased region" description="Pro residues" evidence="3">
    <location>
        <begin position="156"/>
        <end position="196"/>
    </location>
</feature>
<evidence type="ECO:0000313" key="6">
    <source>
        <dbReference type="Proteomes" id="UP000027120"/>
    </source>
</evidence>
<accession>A0A067F3Z3</accession>
<evidence type="ECO:0000256" key="4">
    <source>
        <dbReference type="SAM" id="SignalP"/>
    </source>
</evidence>
<evidence type="ECO:0000256" key="3">
    <source>
        <dbReference type="SAM" id="MobiDB-lite"/>
    </source>
</evidence>
<evidence type="ECO:0000256" key="1">
    <source>
        <dbReference type="ARBA" id="ARBA00006010"/>
    </source>
</evidence>
<dbReference type="PANTHER" id="PTHR33227:SF48">
    <property type="entry name" value="STIGMA-SPECIFIC STIG1-LIKE PROTEIN 4"/>
    <property type="match status" value="1"/>
</dbReference>
<feature type="chain" id="PRO_5001636912" description="Stigma-specific protein Stig1" evidence="4">
    <location>
        <begin position="24"/>
        <end position="196"/>
    </location>
</feature>
<dbReference type="AlphaFoldDB" id="A0A067F3Z3"/>